<keyword evidence="4" id="KW-1185">Reference proteome</keyword>
<dbReference type="EMBL" id="ML213506">
    <property type="protein sequence ID" value="TFK54245.1"/>
    <property type="molecule type" value="Genomic_DNA"/>
</dbReference>
<feature type="region of interest" description="Disordered" evidence="1">
    <location>
        <begin position="370"/>
        <end position="418"/>
    </location>
</feature>
<proteinExistence type="predicted"/>
<dbReference type="AlphaFoldDB" id="A0A5C3NB47"/>
<dbReference type="PANTHER" id="PTHR39639:SF1">
    <property type="entry name" value="DUF262 DOMAIN-CONTAINING PROTEIN"/>
    <property type="match status" value="1"/>
</dbReference>
<evidence type="ECO:0000313" key="4">
    <source>
        <dbReference type="Proteomes" id="UP000305948"/>
    </source>
</evidence>
<feature type="compositionally biased region" description="Basic residues" evidence="1">
    <location>
        <begin position="405"/>
        <end position="418"/>
    </location>
</feature>
<gene>
    <name evidence="3" type="ORF">OE88DRAFT_1654811</name>
</gene>
<dbReference type="STRING" id="5364.A0A5C3NB47"/>
<evidence type="ECO:0000313" key="3">
    <source>
        <dbReference type="EMBL" id="TFK54245.1"/>
    </source>
</evidence>
<reference evidence="3 4" key="1">
    <citation type="journal article" date="2019" name="Nat. Ecol. Evol.">
        <title>Megaphylogeny resolves global patterns of mushroom evolution.</title>
        <authorList>
            <person name="Varga T."/>
            <person name="Krizsan K."/>
            <person name="Foldi C."/>
            <person name="Dima B."/>
            <person name="Sanchez-Garcia M."/>
            <person name="Sanchez-Ramirez S."/>
            <person name="Szollosi G.J."/>
            <person name="Szarkandi J.G."/>
            <person name="Papp V."/>
            <person name="Albert L."/>
            <person name="Andreopoulos W."/>
            <person name="Angelini C."/>
            <person name="Antonin V."/>
            <person name="Barry K.W."/>
            <person name="Bougher N.L."/>
            <person name="Buchanan P."/>
            <person name="Buyck B."/>
            <person name="Bense V."/>
            <person name="Catcheside P."/>
            <person name="Chovatia M."/>
            <person name="Cooper J."/>
            <person name="Damon W."/>
            <person name="Desjardin D."/>
            <person name="Finy P."/>
            <person name="Geml J."/>
            <person name="Haridas S."/>
            <person name="Hughes K."/>
            <person name="Justo A."/>
            <person name="Karasinski D."/>
            <person name="Kautmanova I."/>
            <person name="Kiss B."/>
            <person name="Kocsube S."/>
            <person name="Kotiranta H."/>
            <person name="LaButti K.M."/>
            <person name="Lechner B.E."/>
            <person name="Liimatainen K."/>
            <person name="Lipzen A."/>
            <person name="Lukacs Z."/>
            <person name="Mihaltcheva S."/>
            <person name="Morgado L.N."/>
            <person name="Niskanen T."/>
            <person name="Noordeloos M.E."/>
            <person name="Ohm R.A."/>
            <person name="Ortiz-Santana B."/>
            <person name="Ovrebo C."/>
            <person name="Racz N."/>
            <person name="Riley R."/>
            <person name="Savchenko A."/>
            <person name="Shiryaev A."/>
            <person name="Soop K."/>
            <person name="Spirin V."/>
            <person name="Szebenyi C."/>
            <person name="Tomsovsky M."/>
            <person name="Tulloss R.E."/>
            <person name="Uehling J."/>
            <person name="Grigoriev I.V."/>
            <person name="Vagvolgyi C."/>
            <person name="Papp T."/>
            <person name="Martin F.M."/>
            <person name="Miettinen O."/>
            <person name="Hibbett D.S."/>
            <person name="Nagy L.G."/>
        </authorList>
    </citation>
    <scope>NUCLEOTIDE SEQUENCE [LARGE SCALE GENOMIC DNA]</scope>
    <source>
        <strain evidence="3 4">OMC1185</strain>
    </source>
</reference>
<feature type="domain" description="GmrSD restriction endonucleases N-terminal" evidence="2">
    <location>
        <begin position="48"/>
        <end position="145"/>
    </location>
</feature>
<evidence type="ECO:0000256" key="1">
    <source>
        <dbReference type="SAM" id="MobiDB-lite"/>
    </source>
</evidence>
<dbReference type="PANTHER" id="PTHR39639">
    <property type="entry name" value="CHROMOSOME 16, WHOLE GENOME SHOTGUN SEQUENCE"/>
    <property type="match status" value="1"/>
</dbReference>
<dbReference type="InterPro" id="IPR004919">
    <property type="entry name" value="GmrSD_N"/>
</dbReference>
<dbReference type="Pfam" id="PF03235">
    <property type="entry name" value="GmrSD_N"/>
    <property type="match status" value="1"/>
</dbReference>
<organism evidence="3 4">
    <name type="scientific">Heliocybe sulcata</name>
    <dbReference type="NCBI Taxonomy" id="5364"/>
    <lineage>
        <taxon>Eukaryota</taxon>
        <taxon>Fungi</taxon>
        <taxon>Dikarya</taxon>
        <taxon>Basidiomycota</taxon>
        <taxon>Agaricomycotina</taxon>
        <taxon>Agaricomycetes</taxon>
        <taxon>Gloeophyllales</taxon>
        <taxon>Gloeophyllaceae</taxon>
        <taxon>Heliocybe</taxon>
    </lineage>
</organism>
<dbReference type="Proteomes" id="UP000305948">
    <property type="component" value="Unassembled WGS sequence"/>
</dbReference>
<accession>A0A5C3NB47</accession>
<protein>
    <recommendedName>
        <fullName evidence="2">GmrSD restriction endonucleases N-terminal domain-containing protein</fullName>
    </recommendedName>
</protein>
<dbReference type="OrthoDB" id="5419821at2759"/>
<evidence type="ECO:0000259" key="2">
    <source>
        <dbReference type="Pfam" id="PF03235"/>
    </source>
</evidence>
<name>A0A5C3NB47_9AGAM</name>
<sequence length="418" mass="48379">MSEKDAQEIDQLMDDEWMDDDDDPNVFKVRGALEVAQGNMLTTQELHRLIHEGQIDLNPDYQREVVWPETKQIRLIDSLFRNFYIPPIVFAVRPDEDGEMVRVCVDGKQRLTSIQKFFDGQVPHKDPATGRSWYYTSPDNLRSSRLEVPEYYKKVFASKTIICAEYRNLTPAMEREIFQRVQLGMALNAAEKLQAIASPRGQWISQLQTKWVIPDTGLASVLDWDIRRGRDFQNFASMIYICDNLPATHTTPTPQKLENWLANESSPPPAFKDSIEEVLTEMWYIASTPALSFCFKKPKERVAPVEFVFIGVLLFLTPQAEHEERAQHIYNMRKYIRDEFRDVRNNSKVVKALWAYLERNLIGATGARKLNDGQRTRGSLGSVSKRRKQQASSEGDDSDDYSSYRQKRGTQKARRGRR</sequence>